<comment type="caution">
    <text evidence="1">The sequence shown here is derived from an EMBL/GenBank/DDBJ whole genome shotgun (WGS) entry which is preliminary data.</text>
</comment>
<sequence length="101" mass="12163">MLLPTPSAYIYIRSLFHPFLPVPQASQHHTAAMCLYTQREFSCGHFRWIASKWCRDYIMTHKRCEPNVTHFEYRPKELWAGECKPKEYPAWENMIKRRSNT</sequence>
<dbReference type="EMBL" id="JAUKUD010000001">
    <property type="protein sequence ID" value="KAK0753816.1"/>
    <property type="molecule type" value="Genomic_DNA"/>
</dbReference>
<gene>
    <name evidence="1" type="ORF">B0T18DRAFT_397875</name>
</gene>
<name>A0AA40FAR0_9PEZI</name>
<accession>A0AA40FAR0</accession>
<protein>
    <submittedName>
        <fullName evidence="1">Uncharacterized protein</fullName>
    </submittedName>
</protein>
<evidence type="ECO:0000313" key="1">
    <source>
        <dbReference type="EMBL" id="KAK0753816.1"/>
    </source>
</evidence>
<reference evidence="1" key="1">
    <citation type="submission" date="2023-06" db="EMBL/GenBank/DDBJ databases">
        <title>Genome-scale phylogeny and comparative genomics of the fungal order Sordariales.</title>
        <authorList>
            <consortium name="Lawrence Berkeley National Laboratory"/>
            <person name="Hensen N."/>
            <person name="Bonometti L."/>
            <person name="Westerberg I."/>
            <person name="Brannstrom I.O."/>
            <person name="Guillou S."/>
            <person name="Cros-Aarteil S."/>
            <person name="Calhoun S."/>
            <person name="Haridas S."/>
            <person name="Kuo A."/>
            <person name="Mondo S."/>
            <person name="Pangilinan J."/>
            <person name="Riley R."/>
            <person name="LaButti K."/>
            <person name="Andreopoulos B."/>
            <person name="Lipzen A."/>
            <person name="Chen C."/>
            <person name="Yanf M."/>
            <person name="Daum C."/>
            <person name="Ng V."/>
            <person name="Clum A."/>
            <person name="Steindorff A."/>
            <person name="Ohm R."/>
            <person name="Martin F."/>
            <person name="Silar P."/>
            <person name="Natvig D."/>
            <person name="Lalanne C."/>
            <person name="Gautier V."/>
            <person name="Ament-velasquez S.L."/>
            <person name="Kruys A."/>
            <person name="Hutchinson M.I."/>
            <person name="Powell A.J."/>
            <person name="Barry K."/>
            <person name="Miller A.N."/>
            <person name="Grigoriev I.V."/>
            <person name="Debuchy R."/>
            <person name="Gladieux P."/>
            <person name="Thoren M.H."/>
            <person name="Johannesson H."/>
        </authorList>
    </citation>
    <scope>NUCLEOTIDE SEQUENCE</scope>
    <source>
        <strain evidence="1">SMH3187-1</strain>
    </source>
</reference>
<proteinExistence type="predicted"/>
<keyword evidence="2" id="KW-1185">Reference proteome</keyword>
<organism evidence="1 2">
    <name type="scientific">Schizothecium vesticola</name>
    <dbReference type="NCBI Taxonomy" id="314040"/>
    <lineage>
        <taxon>Eukaryota</taxon>
        <taxon>Fungi</taxon>
        <taxon>Dikarya</taxon>
        <taxon>Ascomycota</taxon>
        <taxon>Pezizomycotina</taxon>
        <taxon>Sordariomycetes</taxon>
        <taxon>Sordariomycetidae</taxon>
        <taxon>Sordariales</taxon>
        <taxon>Schizotheciaceae</taxon>
        <taxon>Schizothecium</taxon>
    </lineage>
</organism>
<dbReference type="AlphaFoldDB" id="A0AA40FAR0"/>
<dbReference type="Proteomes" id="UP001172155">
    <property type="component" value="Unassembled WGS sequence"/>
</dbReference>
<evidence type="ECO:0000313" key="2">
    <source>
        <dbReference type="Proteomes" id="UP001172155"/>
    </source>
</evidence>